<dbReference type="AlphaFoldDB" id="A0A8J3IUV3"/>
<dbReference type="EMBL" id="BNJK01000001">
    <property type="protein sequence ID" value="GHO96631.1"/>
    <property type="molecule type" value="Genomic_DNA"/>
</dbReference>
<name>A0A8J3IUV3_9CHLR</name>
<protein>
    <submittedName>
        <fullName evidence="2">Uncharacterized protein</fullName>
    </submittedName>
</protein>
<keyword evidence="3" id="KW-1185">Reference proteome</keyword>
<comment type="caution">
    <text evidence="2">The sequence shown here is derived from an EMBL/GenBank/DDBJ whole genome shotgun (WGS) entry which is preliminary data.</text>
</comment>
<feature type="transmembrane region" description="Helical" evidence="1">
    <location>
        <begin position="143"/>
        <end position="161"/>
    </location>
</feature>
<feature type="transmembrane region" description="Helical" evidence="1">
    <location>
        <begin position="198"/>
        <end position="217"/>
    </location>
</feature>
<accession>A0A8J3IUV3</accession>
<evidence type="ECO:0000313" key="2">
    <source>
        <dbReference type="EMBL" id="GHO96631.1"/>
    </source>
</evidence>
<feature type="transmembrane region" description="Helical" evidence="1">
    <location>
        <begin position="100"/>
        <end position="123"/>
    </location>
</feature>
<keyword evidence="1" id="KW-0812">Transmembrane</keyword>
<gene>
    <name evidence="2" type="ORF">KSF_066790</name>
</gene>
<keyword evidence="1" id="KW-1133">Transmembrane helix</keyword>
<organism evidence="2 3">
    <name type="scientific">Reticulibacter mediterranei</name>
    <dbReference type="NCBI Taxonomy" id="2778369"/>
    <lineage>
        <taxon>Bacteria</taxon>
        <taxon>Bacillati</taxon>
        <taxon>Chloroflexota</taxon>
        <taxon>Ktedonobacteria</taxon>
        <taxon>Ktedonobacterales</taxon>
        <taxon>Reticulibacteraceae</taxon>
        <taxon>Reticulibacter</taxon>
    </lineage>
</organism>
<sequence length="337" mass="36441">MSQGQTTPSYALMRSPQNVDVRAAARADVISTVVAPPPIACSLWDSGYIDCLLGQVGTTITTRVFEAIRPFLIWLNQNPLNFVTRTPEAATYKNEVVQRFVSFGITVVDAALAVRVLLIAYRIMVGRSIGLPALSVMEALPRLALLVIVAHNSLLICQWLIDFNNALCSAVDGLFQLSLLQLAIQALLRGSPEGTINLLLLFALSLFLAGQVLFLAWQMLVRLATVVLLTSLSPLAFLSEAWLRRWASAFVAAVLVQFLQVSALALGGMLAGFFAGKVFAGFSDQLVISLFVSNALFFLVLRIPHTLHEYILSPTVAAGETTAHAISAIGGRFARTL</sequence>
<dbReference type="RefSeq" id="WP_220207237.1">
    <property type="nucleotide sequence ID" value="NZ_BNJK01000001.1"/>
</dbReference>
<feature type="transmembrane region" description="Helical" evidence="1">
    <location>
        <begin position="250"/>
        <end position="274"/>
    </location>
</feature>
<reference evidence="2" key="1">
    <citation type="submission" date="2020-10" db="EMBL/GenBank/DDBJ databases">
        <title>Taxonomic study of unclassified bacteria belonging to the class Ktedonobacteria.</title>
        <authorList>
            <person name="Yabe S."/>
            <person name="Wang C.M."/>
            <person name="Zheng Y."/>
            <person name="Sakai Y."/>
            <person name="Cavaletti L."/>
            <person name="Monciardini P."/>
            <person name="Donadio S."/>
        </authorList>
    </citation>
    <scope>NUCLEOTIDE SEQUENCE</scope>
    <source>
        <strain evidence="2">ID150040</strain>
    </source>
</reference>
<feature type="transmembrane region" description="Helical" evidence="1">
    <location>
        <begin position="223"/>
        <end position="243"/>
    </location>
</feature>
<feature type="transmembrane region" description="Helical" evidence="1">
    <location>
        <begin position="286"/>
        <end position="303"/>
    </location>
</feature>
<evidence type="ECO:0000313" key="3">
    <source>
        <dbReference type="Proteomes" id="UP000597444"/>
    </source>
</evidence>
<keyword evidence="1" id="KW-0472">Membrane</keyword>
<dbReference type="Proteomes" id="UP000597444">
    <property type="component" value="Unassembled WGS sequence"/>
</dbReference>
<evidence type="ECO:0000256" key="1">
    <source>
        <dbReference type="SAM" id="Phobius"/>
    </source>
</evidence>
<proteinExistence type="predicted"/>